<dbReference type="NCBIfam" id="TIGR00152">
    <property type="entry name" value="dephospho-CoA kinase"/>
    <property type="match status" value="1"/>
</dbReference>
<dbReference type="EC" id="2.7.1.24" evidence="6 7"/>
<dbReference type="NCBIfam" id="NF002879">
    <property type="entry name" value="PRK03333.1"/>
    <property type="match status" value="1"/>
</dbReference>
<keyword evidence="6" id="KW-0173">Coenzyme A biosynthesis</keyword>
<dbReference type="GO" id="GO:0015937">
    <property type="term" value="P:coenzyme A biosynthetic process"/>
    <property type="evidence" value="ECO:0007669"/>
    <property type="project" value="UniProtKB-UniRule"/>
</dbReference>
<organism evidence="8 9">
    <name type="scientific">Brevibacterium aurantiacum</name>
    <dbReference type="NCBI Taxonomy" id="273384"/>
    <lineage>
        <taxon>Bacteria</taxon>
        <taxon>Bacillati</taxon>
        <taxon>Actinomycetota</taxon>
        <taxon>Actinomycetes</taxon>
        <taxon>Micrococcales</taxon>
        <taxon>Brevibacteriaceae</taxon>
        <taxon>Brevibacterium</taxon>
    </lineage>
</organism>
<dbReference type="OrthoDB" id="9812943at2"/>
<dbReference type="GO" id="GO:0005524">
    <property type="term" value="F:ATP binding"/>
    <property type="evidence" value="ECO:0007669"/>
    <property type="project" value="UniProtKB-UniRule"/>
</dbReference>
<dbReference type="HAMAP" id="MF_00376">
    <property type="entry name" value="Dephospho_CoA_kinase"/>
    <property type="match status" value="1"/>
</dbReference>
<keyword evidence="6 8" id="KW-0418">Kinase</keyword>
<evidence type="ECO:0000256" key="6">
    <source>
        <dbReference type="HAMAP-Rule" id="MF_00376"/>
    </source>
</evidence>
<evidence type="ECO:0000256" key="1">
    <source>
        <dbReference type="ARBA" id="ARBA00008826"/>
    </source>
</evidence>
<evidence type="ECO:0000256" key="5">
    <source>
        <dbReference type="ARBA" id="ARBA00022840"/>
    </source>
</evidence>
<dbReference type="PANTHER" id="PTHR10695">
    <property type="entry name" value="DEPHOSPHO-COA KINASE-RELATED"/>
    <property type="match status" value="1"/>
</dbReference>
<dbReference type="SUPFAM" id="SSF52540">
    <property type="entry name" value="P-loop containing nucleoside triphosphate hydrolases"/>
    <property type="match status" value="1"/>
</dbReference>
<accession>A0A1D7W5C5</accession>
<name>A0A1D7W5C5_BREAU</name>
<dbReference type="Gene3D" id="3.30.460.10">
    <property type="entry name" value="Beta Polymerase, domain 2"/>
    <property type="match status" value="1"/>
</dbReference>
<comment type="subcellular location">
    <subcellularLocation>
        <location evidence="6">Cytoplasm</location>
    </subcellularLocation>
</comment>
<protein>
    <recommendedName>
        <fullName evidence="6 7">Dephospho-CoA kinase</fullName>
        <ecNumber evidence="6 7">2.7.1.24</ecNumber>
    </recommendedName>
    <alternativeName>
        <fullName evidence="6">Dephosphocoenzyme A kinase</fullName>
    </alternativeName>
</protein>
<evidence type="ECO:0000313" key="9">
    <source>
        <dbReference type="Proteomes" id="UP000094793"/>
    </source>
</evidence>
<dbReference type="CDD" id="cd02022">
    <property type="entry name" value="DPCK"/>
    <property type="match status" value="1"/>
</dbReference>
<dbReference type="GO" id="GO:0005737">
    <property type="term" value="C:cytoplasm"/>
    <property type="evidence" value="ECO:0007669"/>
    <property type="project" value="UniProtKB-SubCell"/>
</dbReference>
<dbReference type="Proteomes" id="UP000094793">
    <property type="component" value="Chromosome"/>
</dbReference>
<evidence type="ECO:0000256" key="3">
    <source>
        <dbReference type="ARBA" id="ARBA00022490"/>
    </source>
</evidence>
<keyword evidence="6 8" id="KW-0808">Transferase</keyword>
<keyword evidence="4 6" id="KW-0547">Nucleotide-binding</keyword>
<evidence type="ECO:0000313" key="8">
    <source>
        <dbReference type="EMBL" id="AOP53868.1"/>
    </source>
</evidence>
<dbReference type="eggNOG" id="COG0237">
    <property type="taxonomic scope" value="Bacteria"/>
</dbReference>
<dbReference type="KEGG" id="blin:BLSMQ_2162"/>
<reference evidence="9" key="1">
    <citation type="submission" date="2016-09" db="EMBL/GenBank/DDBJ databases">
        <title>Complete Genome Sequence of Brevibacterium linens SMQ-1335.</title>
        <authorList>
            <person name="de Melo A.G."/>
            <person name="Labrie S.J."/>
            <person name="Dumaresq J."/>
            <person name="Roberts R.J."/>
            <person name="Tremblay D.M."/>
            <person name="Moineau S."/>
        </authorList>
    </citation>
    <scope>NUCLEOTIDE SEQUENCE [LARGE SCALE GENOMIC DNA]</scope>
    <source>
        <strain evidence="9">SMQ-1335</strain>
    </source>
</reference>
<comment type="pathway">
    <text evidence="6">Cofactor biosynthesis; coenzyme A biosynthesis; CoA from (R)-pantothenate: step 5/5.</text>
</comment>
<dbReference type="EMBL" id="CP017150">
    <property type="protein sequence ID" value="AOP53868.1"/>
    <property type="molecule type" value="Genomic_DNA"/>
</dbReference>
<comment type="catalytic activity">
    <reaction evidence="6">
        <text>3'-dephospho-CoA + ATP = ADP + CoA + H(+)</text>
        <dbReference type="Rhea" id="RHEA:18245"/>
        <dbReference type="ChEBI" id="CHEBI:15378"/>
        <dbReference type="ChEBI" id="CHEBI:30616"/>
        <dbReference type="ChEBI" id="CHEBI:57287"/>
        <dbReference type="ChEBI" id="CHEBI:57328"/>
        <dbReference type="ChEBI" id="CHEBI:456216"/>
        <dbReference type="EC" id="2.7.1.24"/>
    </reaction>
</comment>
<proteinExistence type="inferred from homology"/>
<evidence type="ECO:0000256" key="4">
    <source>
        <dbReference type="ARBA" id="ARBA00022741"/>
    </source>
</evidence>
<sequence length="386" mass="41948">MLKIGLTGGIGAGKSTVSEILADHGAAIIDADKIAREVVAPGEPLLAQLAQRFGEDVIADDGGLDRAQLAAAAFGDEESTAALNALMHPAIRDRTIAHFAEHADAEVVVHDVPLLVENGMTPSYHLNLLVDVPAELRLQRLMSARGMDRADAESRIARQATDEQRYAVCDVIIDNAGEVSDTRDTVARLVEDRIFPFAANLAKRKRAQRGPAELVEPGGHDWSLQAQRIIAKLHHGLGDHFRIDHIGSTAVPDLAAKDIIDLQLLVPDLGVARDLSDRLAELGFPGQDSVDNLGEGQQEAKRFHANTDPGQAVNLHVRTTDSVGAAFARKFVELLSSDESERRRYEQLKRALAHEHADHGDSHGYAEAKEPYFLAMRRQLVPASFD</sequence>
<keyword evidence="3 6" id="KW-0963">Cytoplasm</keyword>
<dbReference type="AlphaFoldDB" id="A0A1D7W5C5"/>
<dbReference type="InterPro" id="IPR043519">
    <property type="entry name" value="NT_sf"/>
</dbReference>
<dbReference type="SUPFAM" id="SSF81301">
    <property type="entry name" value="Nucleotidyltransferase"/>
    <property type="match status" value="1"/>
</dbReference>
<evidence type="ECO:0000256" key="2">
    <source>
        <dbReference type="ARBA" id="ARBA00011058"/>
    </source>
</evidence>
<dbReference type="InterPro" id="IPR001977">
    <property type="entry name" value="Depp_CoAkinase"/>
</dbReference>
<dbReference type="Gene3D" id="3.40.50.300">
    <property type="entry name" value="P-loop containing nucleotide triphosphate hydrolases"/>
    <property type="match status" value="1"/>
</dbReference>
<dbReference type="GO" id="GO:0004140">
    <property type="term" value="F:dephospho-CoA kinase activity"/>
    <property type="evidence" value="ECO:0007669"/>
    <property type="project" value="UniProtKB-UniRule"/>
</dbReference>
<evidence type="ECO:0000256" key="7">
    <source>
        <dbReference type="NCBIfam" id="TIGR00152"/>
    </source>
</evidence>
<dbReference type="Pfam" id="PF01121">
    <property type="entry name" value="CoaE"/>
    <property type="match status" value="1"/>
</dbReference>
<feature type="binding site" evidence="6">
    <location>
        <begin position="11"/>
        <end position="16"/>
    </location>
    <ligand>
        <name>ATP</name>
        <dbReference type="ChEBI" id="CHEBI:30616"/>
    </ligand>
</feature>
<dbReference type="PANTHER" id="PTHR10695:SF46">
    <property type="entry name" value="BIFUNCTIONAL COENZYME A SYNTHASE-RELATED"/>
    <property type="match status" value="1"/>
</dbReference>
<gene>
    <name evidence="6" type="primary">coaE</name>
    <name evidence="8" type="ORF">BLSMQ_2162</name>
</gene>
<comment type="similarity">
    <text evidence="2">In the C-terminal section; belongs to the UPF0157 (GrpB) family.</text>
</comment>
<comment type="similarity">
    <text evidence="1">In the N-terminal section; belongs to the CoaE family.</text>
</comment>
<dbReference type="InterPro" id="IPR027417">
    <property type="entry name" value="P-loop_NTPase"/>
</dbReference>
<dbReference type="InterPro" id="IPR007344">
    <property type="entry name" value="GrpB/CoaE"/>
</dbReference>
<dbReference type="RefSeq" id="WP_069600238.1">
    <property type="nucleotide sequence ID" value="NZ_CP017150.1"/>
</dbReference>
<dbReference type="Pfam" id="PF04229">
    <property type="entry name" value="GrpB"/>
    <property type="match status" value="1"/>
</dbReference>
<dbReference type="PATRIC" id="fig|1703.10.peg.2231"/>
<comment type="function">
    <text evidence="6">Catalyzes the phosphorylation of the 3'-hydroxyl group of dephosphocoenzyme A to form coenzyme A.</text>
</comment>
<dbReference type="PROSITE" id="PS51219">
    <property type="entry name" value="DPCK"/>
    <property type="match status" value="1"/>
</dbReference>
<comment type="similarity">
    <text evidence="6">Belongs to the CoaE family.</text>
</comment>
<keyword evidence="5 6" id="KW-0067">ATP-binding</keyword>
<dbReference type="UniPathway" id="UPA00241">
    <property type="reaction ID" value="UER00356"/>
</dbReference>